<keyword evidence="3" id="KW-1185">Reference proteome</keyword>
<evidence type="ECO:0000256" key="1">
    <source>
        <dbReference type="SAM" id="SignalP"/>
    </source>
</evidence>
<keyword evidence="1" id="KW-0732">Signal</keyword>
<sequence length="54" mass="5562">MKFNYVLLLIPLAQSAPLVDDLLGGQNGSGLITGLPVVGPFLNVFAGPTIKAIP</sequence>
<evidence type="ECO:0000313" key="2">
    <source>
        <dbReference type="EMBL" id="KXN64740.1"/>
    </source>
</evidence>
<feature type="signal peptide" evidence="1">
    <location>
        <begin position="1"/>
        <end position="15"/>
    </location>
</feature>
<reference evidence="2 3" key="1">
    <citation type="journal article" date="2015" name="Genome Biol. Evol.">
        <title>Phylogenomic analyses indicate that early fungi evolved digesting cell walls of algal ancestors of land plants.</title>
        <authorList>
            <person name="Chang Y."/>
            <person name="Wang S."/>
            <person name="Sekimoto S."/>
            <person name="Aerts A.L."/>
            <person name="Choi C."/>
            <person name="Clum A."/>
            <person name="LaButti K.M."/>
            <person name="Lindquist E.A."/>
            <person name="Yee Ngan C."/>
            <person name="Ohm R.A."/>
            <person name="Salamov A.A."/>
            <person name="Grigoriev I.V."/>
            <person name="Spatafora J.W."/>
            <person name="Berbee M.L."/>
        </authorList>
    </citation>
    <scope>NUCLEOTIDE SEQUENCE [LARGE SCALE GENOMIC DNA]</scope>
    <source>
        <strain evidence="2 3">NRRL 28638</strain>
    </source>
</reference>
<name>A0A137NPS2_CONC2</name>
<dbReference type="Proteomes" id="UP000070444">
    <property type="component" value="Unassembled WGS sequence"/>
</dbReference>
<dbReference type="EMBL" id="KQ965215">
    <property type="protein sequence ID" value="KXN64740.1"/>
    <property type="molecule type" value="Genomic_DNA"/>
</dbReference>
<dbReference type="AlphaFoldDB" id="A0A137NPS2"/>
<organism evidence="2 3">
    <name type="scientific">Conidiobolus coronatus (strain ATCC 28846 / CBS 209.66 / NRRL 28638)</name>
    <name type="common">Delacroixia coronata</name>
    <dbReference type="NCBI Taxonomy" id="796925"/>
    <lineage>
        <taxon>Eukaryota</taxon>
        <taxon>Fungi</taxon>
        <taxon>Fungi incertae sedis</taxon>
        <taxon>Zoopagomycota</taxon>
        <taxon>Entomophthoromycotina</taxon>
        <taxon>Entomophthoromycetes</taxon>
        <taxon>Entomophthorales</taxon>
        <taxon>Ancylistaceae</taxon>
        <taxon>Conidiobolus</taxon>
    </lineage>
</organism>
<proteinExistence type="predicted"/>
<feature type="non-terminal residue" evidence="2">
    <location>
        <position position="54"/>
    </location>
</feature>
<protein>
    <submittedName>
        <fullName evidence="2">Uncharacterized protein</fullName>
    </submittedName>
</protein>
<accession>A0A137NPS2</accession>
<gene>
    <name evidence="2" type="ORF">CONCODRAFT_14011</name>
</gene>
<evidence type="ECO:0000313" key="3">
    <source>
        <dbReference type="Proteomes" id="UP000070444"/>
    </source>
</evidence>
<feature type="chain" id="PRO_5012136207" evidence="1">
    <location>
        <begin position="16"/>
        <end position="54"/>
    </location>
</feature>